<evidence type="ECO:0000256" key="8">
    <source>
        <dbReference type="ARBA" id="ARBA00023163"/>
    </source>
</evidence>
<evidence type="ECO:0000256" key="10">
    <source>
        <dbReference type="PROSITE-ProRule" id="PRU00169"/>
    </source>
</evidence>
<sequence>MIKILIVDDEDYIRQGMRYTIPWEDYGMEIIAEASNGEEALKLAVRLKPDIVLADIQMPVMSGLKLASELGTLMPETKVIILTAYGNTENLTGAIDVKVSAFLLKSADSQKILETVLNVKKEIETERKQLQKIEQLTNIYDENRHLIKATLLSRYILKQICYSDFSRKAEKIDLDITGDSFSLVLIKCSYDNEKLAIGSFIHSFHDYQPFAFFIQDQLAVILLKSYSKPLTKSEMDELLPGILPLTFGNCIVVMNHISSYKDFPVIYPILIQALEHCFWNSEASYTLLSPADKITTESAVNTFPLESSLIAHIITQNIAAINASLDDYYSYMSQRKVSRQLFIDSIRRLVVLISAISEENIDILKINELIDELETPKEIIDLIASLAIPSLDASLSNSQINTALQYINGHYTEDLYLEDVAKAVYLSAGYLSRIFKGETGYSFKEYIHKLRISKAQQLICQTNLKYYEIAEKVGYKNYKYFSSYFNKITGCSAKEYRVLHSN</sequence>
<keyword evidence="6" id="KW-0805">Transcription regulation</keyword>
<name>A0A6P1TTM5_9FIRM</name>
<protein>
    <recommendedName>
        <fullName evidence="2">Stage 0 sporulation protein A homolog</fullName>
    </recommendedName>
</protein>
<keyword evidence="4 10" id="KW-0597">Phosphoprotein</keyword>
<dbReference type="GO" id="GO:0003700">
    <property type="term" value="F:DNA-binding transcription factor activity"/>
    <property type="evidence" value="ECO:0007669"/>
    <property type="project" value="InterPro"/>
</dbReference>
<dbReference type="EMBL" id="CP048000">
    <property type="protein sequence ID" value="QHQ63056.1"/>
    <property type="molecule type" value="Genomic_DNA"/>
</dbReference>
<dbReference type="Pfam" id="PF12833">
    <property type="entry name" value="HTH_18"/>
    <property type="match status" value="1"/>
</dbReference>
<evidence type="ECO:0000256" key="7">
    <source>
        <dbReference type="ARBA" id="ARBA00023125"/>
    </source>
</evidence>
<comment type="function">
    <text evidence="9">May play the central regulatory role in sporulation. It may be an element of the effector pathway responsible for the activation of sporulation genes in response to nutritional stress. Spo0A may act in concert with spo0H (a sigma factor) to control the expression of some genes that are critical to the sporulation process.</text>
</comment>
<evidence type="ECO:0000313" key="14">
    <source>
        <dbReference type="Proteomes" id="UP000464314"/>
    </source>
</evidence>
<gene>
    <name evidence="13" type="ORF">Ana3638_21610</name>
</gene>
<keyword evidence="5" id="KW-0902">Two-component regulatory system</keyword>
<evidence type="ECO:0000256" key="3">
    <source>
        <dbReference type="ARBA" id="ARBA00022490"/>
    </source>
</evidence>
<accession>A0A6P1TTM5</accession>
<keyword evidence="14" id="KW-1185">Reference proteome</keyword>
<dbReference type="SUPFAM" id="SSF52172">
    <property type="entry name" value="CheY-like"/>
    <property type="match status" value="1"/>
</dbReference>
<dbReference type="InterPro" id="IPR011006">
    <property type="entry name" value="CheY-like_superfamily"/>
</dbReference>
<dbReference type="Proteomes" id="UP000464314">
    <property type="component" value="Chromosome"/>
</dbReference>
<comment type="subcellular location">
    <subcellularLocation>
        <location evidence="1">Cytoplasm</location>
    </subcellularLocation>
</comment>
<dbReference type="SMART" id="SM00448">
    <property type="entry name" value="REC"/>
    <property type="match status" value="1"/>
</dbReference>
<dbReference type="Gene3D" id="1.10.10.60">
    <property type="entry name" value="Homeodomain-like"/>
    <property type="match status" value="2"/>
</dbReference>
<evidence type="ECO:0000256" key="6">
    <source>
        <dbReference type="ARBA" id="ARBA00023015"/>
    </source>
</evidence>
<evidence type="ECO:0000256" key="2">
    <source>
        <dbReference type="ARBA" id="ARBA00018672"/>
    </source>
</evidence>
<dbReference type="GO" id="GO:0000160">
    <property type="term" value="P:phosphorelay signal transduction system"/>
    <property type="evidence" value="ECO:0007669"/>
    <property type="project" value="UniProtKB-KW"/>
</dbReference>
<feature type="domain" description="Response regulatory" evidence="12">
    <location>
        <begin position="3"/>
        <end position="120"/>
    </location>
</feature>
<keyword evidence="8" id="KW-0804">Transcription</keyword>
<evidence type="ECO:0000256" key="1">
    <source>
        <dbReference type="ARBA" id="ARBA00004496"/>
    </source>
</evidence>
<organism evidence="13 14">
    <name type="scientific">Anaerocolumna sedimenticola</name>
    <dbReference type="NCBI Taxonomy" id="2696063"/>
    <lineage>
        <taxon>Bacteria</taxon>
        <taxon>Bacillati</taxon>
        <taxon>Bacillota</taxon>
        <taxon>Clostridia</taxon>
        <taxon>Lachnospirales</taxon>
        <taxon>Lachnospiraceae</taxon>
        <taxon>Anaerocolumna</taxon>
    </lineage>
</organism>
<evidence type="ECO:0000256" key="5">
    <source>
        <dbReference type="ARBA" id="ARBA00023012"/>
    </source>
</evidence>
<feature type="domain" description="HTH araC/xylS-type" evidence="11">
    <location>
        <begin position="401"/>
        <end position="499"/>
    </location>
</feature>
<dbReference type="PROSITE" id="PS50110">
    <property type="entry name" value="RESPONSE_REGULATORY"/>
    <property type="match status" value="1"/>
</dbReference>
<dbReference type="PANTHER" id="PTHR42713">
    <property type="entry name" value="HISTIDINE KINASE-RELATED"/>
    <property type="match status" value="1"/>
</dbReference>
<dbReference type="InterPro" id="IPR009057">
    <property type="entry name" value="Homeodomain-like_sf"/>
</dbReference>
<dbReference type="PANTHER" id="PTHR42713:SF3">
    <property type="entry name" value="TRANSCRIPTIONAL REGULATORY PROTEIN HPTR"/>
    <property type="match status" value="1"/>
</dbReference>
<dbReference type="InterPro" id="IPR018060">
    <property type="entry name" value="HTH_AraC"/>
</dbReference>
<proteinExistence type="predicted"/>
<dbReference type="SMART" id="SM00342">
    <property type="entry name" value="HTH_ARAC"/>
    <property type="match status" value="1"/>
</dbReference>
<dbReference type="InterPro" id="IPR001789">
    <property type="entry name" value="Sig_transdc_resp-reg_receiver"/>
</dbReference>
<evidence type="ECO:0000259" key="12">
    <source>
        <dbReference type="PROSITE" id="PS50110"/>
    </source>
</evidence>
<dbReference type="PROSITE" id="PS01124">
    <property type="entry name" value="HTH_ARAC_FAMILY_2"/>
    <property type="match status" value="1"/>
</dbReference>
<dbReference type="SUPFAM" id="SSF46689">
    <property type="entry name" value="Homeodomain-like"/>
    <property type="match status" value="2"/>
</dbReference>
<evidence type="ECO:0000256" key="9">
    <source>
        <dbReference type="ARBA" id="ARBA00024867"/>
    </source>
</evidence>
<dbReference type="RefSeq" id="WP_161839878.1">
    <property type="nucleotide sequence ID" value="NZ_CP048000.1"/>
</dbReference>
<dbReference type="AlphaFoldDB" id="A0A6P1TTM5"/>
<dbReference type="InterPro" id="IPR051552">
    <property type="entry name" value="HptR"/>
</dbReference>
<dbReference type="CDD" id="cd17536">
    <property type="entry name" value="REC_YesN-like"/>
    <property type="match status" value="1"/>
</dbReference>
<dbReference type="GO" id="GO:0043565">
    <property type="term" value="F:sequence-specific DNA binding"/>
    <property type="evidence" value="ECO:0007669"/>
    <property type="project" value="InterPro"/>
</dbReference>
<reference evidence="13 14" key="1">
    <citation type="submission" date="2020-01" db="EMBL/GenBank/DDBJ databases">
        <title>Genome analysis of Anaerocolumna sp. CBA3638.</title>
        <authorList>
            <person name="Kim J."/>
            <person name="Roh S.W."/>
        </authorList>
    </citation>
    <scope>NUCLEOTIDE SEQUENCE [LARGE SCALE GENOMIC DNA]</scope>
    <source>
        <strain evidence="13 14">CBA3638</strain>
    </source>
</reference>
<evidence type="ECO:0000256" key="4">
    <source>
        <dbReference type="ARBA" id="ARBA00022553"/>
    </source>
</evidence>
<dbReference type="KEGG" id="anr:Ana3638_21610"/>
<evidence type="ECO:0000259" key="11">
    <source>
        <dbReference type="PROSITE" id="PS01124"/>
    </source>
</evidence>
<keyword evidence="7" id="KW-0238">DNA-binding</keyword>
<feature type="modified residue" description="4-aspartylphosphate" evidence="10">
    <location>
        <position position="55"/>
    </location>
</feature>
<evidence type="ECO:0000313" key="13">
    <source>
        <dbReference type="EMBL" id="QHQ63056.1"/>
    </source>
</evidence>
<dbReference type="Gene3D" id="3.40.50.2300">
    <property type="match status" value="1"/>
</dbReference>
<dbReference type="GO" id="GO:0005737">
    <property type="term" value="C:cytoplasm"/>
    <property type="evidence" value="ECO:0007669"/>
    <property type="project" value="UniProtKB-SubCell"/>
</dbReference>
<dbReference type="Pfam" id="PF00072">
    <property type="entry name" value="Response_reg"/>
    <property type="match status" value="1"/>
</dbReference>
<keyword evidence="3" id="KW-0963">Cytoplasm</keyword>